<evidence type="ECO:0000313" key="3">
    <source>
        <dbReference type="Proteomes" id="UP000247811"/>
    </source>
</evidence>
<evidence type="ECO:0008006" key="4">
    <source>
        <dbReference type="Google" id="ProtNLM"/>
    </source>
</evidence>
<dbReference type="Proteomes" id="UP000247811">
    <property type="component" value="Unassembled WGS sequence"/>
</dbReference>
<sequence length="443" mass="47393">MNPTCPRACARTRRTRPALQRLRAALPTLLLGASLCGLVQAAPRTPVGDDEVIGTLPGGRDPQARQERLLRAAVKAGPSGQAADLGTALHLARQAIGRARRDGDPRELGVAQAALAPWWSRPDAPAPVRLLRATIRQSQHAFAPALAELDALIAAPTSTGHSSAPGPGVPLEIQAQAELTRITLLQAQGRLQEATTGCARLAGERYAALGTATTLPARVCAAELASLQGRDEAADRALRRLAGEHAATTTDPGLVAWLALVRAELAERRGDPAARALYRQALGQQPDVYTRAAYADWLLDRRLDTEVLALTPERLQDLPDALLLRHAIALRRLDRPTATAAIDLLQARFDAARLRGDTLHRREEARHLLELRDQPAAALPLARAHWAEQKEPADARVLLDSARAAGQPQAGADVMRHLERTGLRDVRLSPPALAGTPGAALTR</sequence>
<feature type="chain" id="PRO_5016360677" description="Tetratricopeptide repeat protein" evidence="1">
    <location>
        <begin position="42"/>
        <end position="443"/>
    </location>
</feature>
<name>A0A318H315_9BURK</name>
<accession>A0A318H315</accession>
<dbReference type="AlphaFoldDB" id="A0A318H315"/>
<dbReference type="EMBL" id="QJJS01000023">
    <property type="protein sequence ID" value="PXW92783.1"/>
    <property type="molecule type" value="Genomic_DNA"/>
</dbReference>
<proteinExistence type="predicted"/>
<gene>
    <name evidence="2" type="ORF">C7444_12334</name>
</gene>
<feature type="signal peptide" evidence="1">
    <location>
        <begin position="1"/>
        <end position="41"/>
    </location>
</feature>
<keyword evidence="1" id="KW-0732">Signal</keyword>
<dbReference type="RefSeq" id="WP_110402295.1">
    <property type="nucleotide sequence ID" value="NZ_QJJS01000023.1"/>
</dbReference>
<comment type="caution">
    <text evidence="2">The sequence shown here is derived from an EMBL/GenBank/DDBJ whole genome shotgun (WGS) entry which is preliminary data.</text>
</comment>
<reference evidence="2 3" key="1">
    <citation type="submission" date="2018-05" db="EMBL/GenBank/DDBJ databases">
        <title>Genomic Encyclopedia of Type Strains, Phase IV (KMG-IV): sequencing the most valuable type-strain genomes for metagenomic binning, comparative biology and taxonomic classification.</title>
        <authorList>
            <person name="Goeker M."/>
        </authorList>
    </citation>
    <scope>NUCLEOTIDE SEQUENCE [LARGE SCALE GENOMIC DNA]</scope>
    <source>
        <strain evidence="2 3">DSM 566</strain>
    </source>
</reference>
<protein>
    <recommendedName>
        <fullName evidence="4">Tetratricopeptide repeat protein</fullName>
    </recommendedName>
</protein>
<evidence type="ECO:0000313" key="2">
    <source>
        <dbReference type="EMBL" id="PXW92783.1"/>
    </source>
</evidence>
<keyword evidence="3" id="KW-1185">Reference proteome</keyword>
<organism evidence="2 3">
    <name type="scientific">Sphaerotilus hippei</name>
    <dbReference type="NCBI Taxonomy" id="744406"/>
    <lineage>
        <taxon>Bacteria</taxon>
        <taxon>Pseudomonadati</taxon>
        <taxon>Pseudomonadota</taxon>
        <taxon>Betaproteobacteria</taxon>
        <taxon>Burkholderiales</taxon>
        <taxon>Sphaerotilaceae</taxon>
        <taxon>Sphaerotilus</taxon>
    </lineage>
</organism>
<evidence type="ECO:0000256" key="1">
    <source>
        <dbReference type="SAM" id="SignalP"/>
    </source>
</evidence>